<accession>A0A6H1U217</accession>
<evidence type="ECO:0000313" key="1">
    <source>
        <dbReference type="EMBL" id="QIZ72871.1"/>
    </source>
</evidence>
<dbReference type="Proteomes" id="UP000500857">
    <property type="component" value="Chromosome"/>
</dbReference>
<dbReference type="AlphaFoldDB" id="A0A6H1U217"/>
<proteinExistence type="predicted"/>
<protein>
    <submittedName>
        <fullName evidence="1">Uncharacterized protein</fullName>
    </submittedName>
</protein>
<gene>
    <name evidence="1" type="ORF">HCG48_21595</name>
</gene>
<reference evidence="1 2" key="1">
    <citation type="submission" date="2020-04" db="EMBL/GenBank/DDBJ databases">
        <authorList>
            <person name="Basu S."/>
            <person name="Maruthanayagam V."/>
            <person name="Chakraborty S."/>
            <person name="Pramanik A."/>
            <person name="Mukherjee J."/>
            <person name="Brink B."/>
        </authorList>
    </citation>
    <scope>NUCLEOTIDE SEQUENCE [LARGE SCALE GENOMIC DNA]</scope>
    <source>
        <strain evidence="1 2">AP17</strain>
    </source>
</reference>
<dbReference type="RefSeq" id="WP_168571018.1">
    <property type="nucleotide sequence ID" value="NZ_CP051167.1"/>
</dbReference>
<sequence>MASNRSRGDVFWPFLSDYPSSSHEARRSPRSRPFLPGKVFFPGTIAR</sequence>
<keyword evidence="2" id="KW-1185">Reference proteome</keyword>
<dbReference type="EMBL" id="CP051167">
    <property type="protein sequence ID" value="QIZ72871.1"/>
    <property type="molecule type" value="Genomic_DNA"/>
</dbReference>
<dbReference type="KEGG" id="oxy:HCG48_21595"/>
<evidence type="ECO:0000313" key="2">
    <source>
        <dbReference type="Proteomes" id="UP000500857"/>
    </source>
</evidence>
<name>A0A6H1U217_9CYAN</name>
<organism evidence="1 2">
    <name type="scientific">Oxynema aestuarii AP17</name>
    <dbReference type="NCBI Taxonomy" id="2064643"/>
    <lineage>
        <taxon>Bacteria</taxon>
        <taxon>Bacillati</taxon>
        <taxon>Cyanobacteriota</taxon>
        <taxon>Cyanophyceae</taxon>
        <taxon>Oscillatoriophycideae</taxon>
        <taxon>Oscillatoriales</taxon>
        <taxon>Oscillatoriaceae</taxon>
        <taxon>Oxynema</taxon>
        <taxon>Oxynema aestuarii</taxon>
    </lineage>
</organism>